<evidence type="ECO:0000313" key="7">
    <source>
        <dbReference type="EMBL" id="SDN65647.1"/>
    </source>
</evidence>
<dbReference type="PANTHER" id="PTHR30537:SF74">
    <property type="entry name" value="HTH-TYPE TRANSCRIPTIONAL REGULATOR TRPI"/>
    <property type="match status" value="1"/>
</dbReference>
<dbReference type="Proteomes" id="UP000242957">
    <property type="component" value="Unassembled WGS sequence"/>
</dbReference>
<dbReference type="AlphaFoldDB" id="A0A1H0D636"/>
<keyword evidence="3 7" id="KW-0238">DNA-binding</keyword>
<keyword evidence="4" id="KW-0010">Activator</keyword>
<dbReference type="STRING" id="198616.SAMN05216193_104159"/>
<dbReference type="FunFam" id="1.10.10.10:FF:000038">
    <property type="entry name" value="Glycine cleavage system transcriptional activator"/>
    <property type="match status" value="1"/>
</dbReference>
<dbReference type="OrthoDB" id="5526340at2"/>
<dbReference type="InterPro" id="IPR000847">
    <property type="entry name" value="LysR_HTH_N"/>
</dbReference>
<accession>A0A1H0D636</accession>
<dbReference type="Gene3D" id="3.40.190.10">
    <property type="entry name" value="Periplasmic binding protein-like II"/>
    <property type="match status" value="2"/>
</dbReference>
<gene>
    <name evidence="7" type="ORF">SAMN05216193_104159</name>
</gene>
<protein>
    <submittedName>
        <fullName evidence="7">DNA-binding transcriptional regulator, LysR family</fullName>
    </submittedName>
</protein>
<dbReference type="InterPro" id="IPR036390">
    <property type="entry name" value="WH_DNA-bd_sf"/>
</dbReference>
<dbReference type="InterPro" id="IPR005119">
    <property type="entry name" value="LysR_subst-bd"/>
</dbReference>
<keyword evidence="2" id="KW-0805">Transcription regulation</keyword>
<dbReference type="PROSITE" id="PS50931">
    <property type="entry name" value="HTH_LYSR"/>
    <property type="match status" value="1"/>
</dbReference>
<dbReference type="RefSeq" id="WP_084311878.1">
    <property type="nucleotide sequence ID" value="NZ_FNIJ01000004.1"/>
</dbReference>
<evidence type="ECO:0000256" key="1">
    <source>
        <dbReference type="ARBA" id="ARBA00009437"/>
    </source>
</evidence>
<dbReference type="GO" id="GO:0009891">
    <property type="term" value="P:positive regulation of biosynthetic process"/>
    <property type="evidence" value="ECO:0007669"/>
    <property type="project" value="UniProtKB-ARBA"/>
</dbReference>
<dbReference type="CDD" id="cd08432">
    <property type="entry name" value="PBP2_GcdR_TrpI_HvrB_AmpR_like"/>
    <property type="match status" value="1"/>
</dbReference>
<evidence type="ECO:0000256" key="2">
    <source>
        <dbReference type="ARBA" id="ARBA00023015"/>
    </source>
</evidence>
<evidence type="ECO:0000256" key="3">
    <source>
        <dbReference type="ARBA" id="ARBA00023125"/>
    </source>
</evidence>
<dbReference type="SUPFAM" id="SSF46785">
    <property type="entry name" value="Winged helix' DNA-binding domain"/>
    <property type="match status" value="1"/>
</dbReference>
<feature type="domain" description="HTH lysR-type" evidence="6">
    <location>
        <begin position="9"/>
        <end position="66"/>
    </location>
</feature>
<dbReference type="SUPFAM" id="SSF53850">
    <property type="entry name" value="Periplasmic binding protein-like II"/>
    <property type="match status" value="1"/>
</dbReference>
<dbReference type="GO" id="GO:0003700">
    <property type="term" value="F:DNA-binding transcription factor activity"/>
    <property type="evidence" value="ECO:0007669"/>
    <property type="project" value="InterPro"/>
</dbReference>
<dbReference type="InterPro" id="IPR058163">
    <property type="entry name" value="LysR-type_TF_proteobact-type"/>
</dbReference>
<evidence type="ECO:0000256" key="4">
    <source>
        <dbReference type="ARBA" id="ARBA00023159"/>
    </source>
</evidence>
<evidence type="ECO:0000259" key="6">
    <source>
        <dbReference type="PROSITE" id="PS50931"/>
    </source>
</evidence>
<dbReference type="InterPro" id="IPR036388">
    <property type="entry name" value="WH-like_DNA-bd_sf"/>
</dbReference>
<reference evidence="8" key="1">
    <citation type="submission" date="2016-10" db="EMBL/GenBank/DDBJ databases">
        <authorList>
            <person name="Varghese N."/>
            <person name="Submissions S."/>
        </authorList>
    </citation>
    <scope>NUCLEOTIDE SEQUENCE [LARGE SCALE GENOMIC DNA]</scope>
    <source>
        <strain evidence="8">JCM 21621</strain>
    </source>
</reference>
<dbReference type="Pfam" id="PF03466">
    <property type="entry name" value="LysR_substrate"/>
    <property type="match status" value="1"/>
</dbReference>
<dbReference type="Pfam" id="PF00126">
    <property type="entry name" value="HTH_1"/>
    <property type="match status" value="1"/>
</dbReference>
<name>A0A1H0D636_9PSED</name>
<sequence length="324" mass="36860">MSNLRHLLPPLNALRTFEAAARHGSFKLAAEELCVTQAAVSRQIQTLEDFYGLKLFQRGNRKVQLTSDGHALFLAASSALHHIATASRDLLRRKSQDYLALITTTAFAQLWLLPRLKRLRVQHPELQLHLISSDANPDYQESFNAAVTLGLEEHPHYVAEFLFSEEIFPVCTPGFLEQHPQIASLEGLTSVTLLNLSASHWKARLWAPVDWAFWLKQFGFDAAMCKETMDFSHFSMLLDAVQEEVGVGLAWRHLVQHQLDSGRLVRPLGETFFADDRKHYFVCRRDLAGSTEMRMLRDWLLAETQELRGRSSHGDEQVTRGSPM</sequence>
<comment type="similarity">
    <text evidence="1">Belongs to the LysR transcriptional regulatory family.</text>
</comment>
<keyword evidence="5" id="KW-0804">Transcription</keyword>
<dbReference type="GO" id="GO:0043565">
    <property type="term" value="F:sequence-specific DNA binding"/>
    <property type="evidence" value="ECO:0007669"/>
    <property type="project" value="TreeGrafter"/>
</dbReference>
<dbReference type="Gene3D" id="1.10.10.10">
    <property type="entry name" value="Winged helix-like DNA-binding domain superfamily/Winged helix DNA-binding domain"/>
    <property type="match status" value="1"/>
</dbReference>
<evidence type="ECO:0000256" key="5">
    <source>
        <dbReference type="ARBA" id="ARBA00023163"/>
    </source>
</evidence>
<dbReference type="GO" id="GO:0006351">
    <property type="term" value="P:DNA-templated transcription"/>
    <property type="evidence" value="ECO:0007669"/>
    <property type="project" value="TreeGrafter"/>
</dbReference>
<evidence type="ECO:0000313" key="8">
    <source>
        <dbReference type="Proteomes" id="UP000242957"/>
    </source>
</evidence>
<organism evidence="7 8">
    <name type="scientific">Pseudomonas jinjuensis</name>
    <dbReference type="NCBI Taxonomy" id="198616"/>
    <lineage>
        <taxon>Bacteria</taxon>
        <taxon>Pseudomonadati</taxon>
        <taxon>Pseudomonadota</taxon>
        <taxon>Gammaproteobacteria</taxon>
        <taxon>Pseudomonadales</taxon>
        <taxon>Pseudomonadaceae</taxon>
        <taxon>Pseudomonas</taxon>
    </lineage>
</organism>
<proteinExistence type="inferred from homology"/>
<dbReference type="EMBL" id="FNIJ01000004">
    <property type="protein sequence ID" value="SDN65647.1"/>
    <property type="molecule type" value="Genomic_DNA"/>
</dbReference>
<dbReference type="PRINTS" id="PR00039">
    <property type="entry name" value="HTHLYSR"/>
</dbReference>
<dbReference type="PANTHER" id="PTHR30537">
    <property type="entry name" value="HTH-TYPE TRANSCRIPTIONAL REGULATOR"/>
    <property type="match status" value="1"/>
</dbReference>
<keyword evidence="8" id="KW-1185">Reference proteome</keyword>